<feature type="transmembrane region" description="Helical" evidence="6">
    <location>
        <begin position="218"/>
        <end position="235"/>
    </location>
</feature>
<keyword evidence="3 6" id="KW-1133">Transmembrane helix</keyword>
<feature type="compositionally biased region" description="Basic and acidic residues" evidence="5">
    <location>
        <begin position="535"/>
        <end position="547"/>
    </location>
</feature>
<dbReference type="InterPro" id="IPR002048">
    <property type="entry name" value="EF_hand_dom"/>
</dbReference>
<organism evidence="8 9">
    <name type="scientific">Vitrella brassicaformis (strain CCMP3155)</name>
    <dbReference type="NCBI Taxonomy" id="1169540"/>
    <lineage>
        <taxon>Eukaryota</taxon>
        <taxon>Sar</taxon>
        <taxon>Alveolata</taxon>
        <taxon>Colpodellida</taxon>
        <taxon>Vitrellaceae</taxon>
        <taxon>Vitrella</taxon>
    </lineage>
</organism>
<dbReference type="PANTHER" id="PTHR10037">
    <property type="entry name" value="VOLTAGE-GATED CATION CHANNEL CALCIUM AND SODIUM"/>
    <property type="match status" value="1"/>
</dbReference>
<dbReference type="Gene3D" id="1.20.120.350">
    <property type="entry name" value="Voltage-gated potassium channels. Chain C"/>
    <property type="match status" value="1"/>
</dbReference>
<dbReference type="SUPFAM" id="SSF81324">
    <property type="entry name" value="Voltage-gated potassium channels"/>
    <property type="match status" value="1"/>
</dbReference>
<dbReference type="STRING" id="1169540.A0A0G4GXP4"/>
<dbReference type="GO" id="GO:0005248">
    <property type="term" value="F:voltage-gated sodium channel activity"/>
    <property type="evidence" value="ECO:0007669"/>
    <property type="project" value="TreeGrafter"/>
</dbReference>
<dbReference type="GO" id="GO:0001518">
    <property type="term" value="C:voltage-gated sodium channel complex"/>
    <property type="evidence" value="ECO:0007669"/>
    <property type="project" value="TreeGrafter"/>
</dbReference>
<evidence type="ECO:0000256" key="1">
    <source>
        <dbReference type="ARBA" id="ARBA00004141"/>
    </source>
</evidence>
<dbReference type="Pfam" id="PF00520">
    <property type="entry name" value="Ion_trans"/>
    <property type="match status" value="1"/>
</dbReference>
<evidence type="ECO:0000256" key="2">
    <source>
        <dbReference type="ARBA" id="ARBA00022692"/>
    </source>
</evidence>
<evidence type="ECO:0000313" key="9">
    <source>
        <dbReference type="Proteomes" id="UP000041254"/>
    </source>
</evidence>
<feature type="domain" description="EF-hand" evidence="7">
    <location>
        <begin position="615"/>
        <end position="650"/>
    </location>
</feature>
<keyword evidence="2 6" id="KW-0812">Transmembrane</keyword>
<feature type="transmembrane region" description="Helical" evidence="6">
    <location>
        <begin position="346"/>
        <end position="374"/>
    </location>
</feature>
<evidence type="ECO:0000256" key="3">
    <source>
        <dbReference type="ARBA" id="ARBA00022989"/>
    </source>
</evidence>
<comment type="subcellular location">
    <subcellularLocation>
        <location evidence="1">Membrane</location>
        <topology evidence="1">Multi-pass membrane protein</topology>
    </subcellularLocation>
</comment>
<feature type="region of interest" description="Disordered" evidence="5">
    <location>
        <begin position="510"/>
        <end position="560"/>
    </location>
</feature>
<feature type="transmembrane region" description="Helical" evidence="6">
    <location>
        <begin position="440"/>
        <end position="462"/>
    </location>
</feature>
<evidence type="ECO:0000256" key="4">
    <source>
        <dbReference type="ARBA" id="ARBA00023136"/>
    </source>
</evidence>
<dbReference type="PANTHER" id="PTHR10037:SF62">
    <property type="entry name" value="SODIUM CHANNEL PROTEIN 60E"/>
    <property type="match status" value="1"/>
</dbReference>
<dbReference type="PhylomeDB" id="A0A0G4GXP4"/>
<name>A0A0G4GXP4_VITBC</name>
<evidence type="ECO:0000313" key="8">
    <source>
        <dbReference type="EMBL" id="CEM35746.1"/>
    </source>
</evidence>
<feature type="compositionally biased region" description="Basic and acidic residues" evidence="5">
    <location>
        <begin position="742"/>
        <end position="754"/>
    </location>
</feature>
<evidence type="ECO:0000256" key="5">
    <source>
        <dbReference type="SAM" id="MobiDB-lite"/>
    </source>
</evidence>
<dbReference type="OrthoDB" id="431647at2759"/>
<dbReference type="InterPro" id="IPR027359">
    <property type="entry name" value="Volt_channel_dom_sf"/>
</dbReference>
<dbReference type="Gene3D" id="1.10.287.70">
    <property type="match status" value="1"/>
</dbReference>
<feature type="transmembrane region" description="Helical" evidence="6">
    <location>
        <begin position="290"/>
        <end position="311"/>
    </location>
</feature>
<reference evidence="8 9" key="1">
    <citation type="submission" date="2014-11" db="EMBL/GenBank/DDBJ databases">
        <authorList>
            <person name="Zhu J."/>
            <person name="Qi W."/>
            <person name="Song R."/>
        </authorList>
    </citation>
    <scope>NUCLEOTIDE SEQUENCE [LARGE SCALE GENOMIC DNA]</scope>
</reference>
<dbReference type="AlphaFoldDB" id="A0A0G4GXP4"/>
<feature type="transmembrane region" description="Helical" evidence="6">
    <location>
        <begin position="255"/>
        <end position="278"/>
    </location>
</feature>
<dbReference type="InterPro" id="IPR005821">
    <property type="entry name" value="Ion_trans_dom"/>
</dbReference>
<protein>
    <recommendedName>
        <fullName evidence="7">EF-hand domain-containing protein</fullName>
    </recommendedName>
</protein>
<proteinExistence type="predicted"/>
<dbReference type="InParanoid" id="A0A0G4GXP4"/>
<evidence type="ECO:0000256" key="6">
    <source>
        <dbReference type="SAM" id="Phobius"/>
    </source>
</evidence>
<dbReference type="InterPro" id="IPR043203">
    <property type="entry name" value="VGCC_Ca_Na"/>
</dbReference>
<feature type="compositionally biased region" description="Low complexity" evidence="5">
    <location>
        <begin position="727"/>
        <end position="741"/>
    </location>
</feature>
<dbReference type="Proteomes" id="UP000041254">
    <property type="component" value="Unassembled WGS sequence"/>
</dbReference>
<keyword evidence="4 6" id="KW-0472">Membrane</keyword>
<accession>A0A0G4GXP4</accession>
<feature type="region of interest" description="Disordered" evidence="5">
    <location>
        <begin position="727"/>
        <end position="754"/>
    </location>
</feature>
<dbReference type="VEuPathDB" id="CryptoDB:Vbra_18967"/>
<sequence>MWVPSSVRTLFTSPALAAAQDAAGGNKKPAAVTVTADEQAAISPHSENTIRIQTVVIEQTQSGTRRRVGSFILALDKANSTTHFADVFHDFVLADFDLSYSEDTDGWSSYVSSSPPTTVADSTLPPDALAVPPQELVAELHRLMGGFSCIHVVLRRAERALRGGGEMGKEVTGEETQYDPLKRRGTIDADLAKRQEAIMRRHQQVAAEERRQELMTRFDLFFAFFIVLNAAFIGVETDYGSGTGGYHGDDPLGLALYILNHFFLAVFVLELVLRVYFFSWRAFLDGWTSFDLLLVLASAIDLWVIQVIAYGGGEESASMQAVTVFRIVRLCKLARLIRILRAFKELWLIVKGLATSLKTLLWIAVLLIIVIYALEDSVERPEQFLLPVGSSYDPSYGCPEPPAADPNEDMDLLFGSVLKSMFTLFQAVVRAVAAVNPYMLAFFVVFIWLSSFAIMNLVIGVICESTLSSGKDTKSDDYRLLQRRLGKEWAEMMDALTECWDFIVKIKDENEGSSPPEQQQQQQQPPPPPQQAPDARAEAYRAPERGVSESGSRMSRRRVAGAEGGMFSDITTLSRTGTFRADSVGWRTSAVVTGRRLCRALETPLLVAKLRLLQIHVDKADAMMRVMDTKKRGFVDFEQFVDGCLLLRGGANALDILTIRKKHIAIDHRVKAMDAMLDSLIKHIGRQEPRHFVSQAFRQATPRTFPLSPGGHVLPAADADVDLVDVSSGTSASSSGSAAGTEWRELDEQRSGGE</sequence>
<gene>
    <name evidence="8" type="ORF">Vbra_18967</name>
</gene>
<dbReference type="EMBL" id="CDMY01000865">
    <property type="protein sequence ID" value="CEM35746.1"/>
    <property type="molecule type" value="Genomic_DNA"/>
</dbReference>
<dbReference type="PROSITE" id="PS50222">
    <property type="entry name" value="EF_HAND_2"/>
    <property type="match status" value="1"/>
</dbReference>
<keyword evidence="9" id="KW-1185">Reference proteome</keyword>
<evidence type="ECO:0000259" key="7">
    <source>
        <dbReference type="PROSITE" id="PS50222"/>
    </source>
</evidence>
<dbReference type="GO" id="GO:0005509">
    <property type="term" value="F:calcium ion binding"/>
    <property type="evidence" value="ECO:0007669"/>
    <property type="project" value="InterPro"/>
</dbReference>